<feature type="region of interest" description="Disordered" evidence="1">
    <location>
        <begin position="47"/>
        <end position="103"/>
    </location>
</feature>
<feature type="signal peptide" evidence="2">
    <location>
        <begin position="1"/>
        <end position="18"/>
    </location>
</feature>
<evidence type="ECO:0000256" key="1">
    <source>
        <dbReference type="SAM" id="MobiDB-lite"/>
    </source>
</evidence>
<dbReference type="OMA" id="ADFTWQR"/>
<evidence type="ECO:0000313" key="3">
    <source>
        <dbReference type="EMBL" id="AQK50654.1"/>
    </source>
</evidence>
<organism evidence="3">
    <name type="scientific">Zea mays</name>
    <name type="common">Maize</name>
    <dbReference type="NCBI Taxonomy" id="4577"/>
    <lineage>
        <taxon>Eukaryota</taxon>
        <taxon>Viridiplantae</taxon>
        <taxon>Streptophyta</taxon>
        <taxon>Embryophyta</taxon>
        <taxon>Tracheophyta</taxon>
        <taxon>Spermatophyta</taxon>
        <taxon>Magnoliopsida</taxon>
        <taxon>Liliopsida</taxon>
        <taxon>Poales</taxon>
        <taxon>Poaceae</taxon>
        <taxon>PACMAD clade</taxon>
        <taxon>Panicoideae</taxon>
        <taxon>Andropogonodae</taxon>
        <taxon>Andropogoneae</taxon>
        <taxon>Tripsacinae</taxon>
        <taxon>Zea</taxon>
    </lineage>
</organism>
<sequence>MAFGSLLLLFLLATRAYGLGRQDMQLHTAHLPMNTKVNSQKQEIPADFKWQLRPPAGTLDSRRNGLGGSTTPPEHRRLATTTGRAAAAKEEDGGGEVKKTMWRTHRREVAAPRFIHQDYAGPSGHSPNHHRAIPCGPC</sequence>
<accession>K7TWT0</accession>
<feature type="region of interest" description="Disordered" evidence="1">
    <location>
        <begin position="118"/>
        <end position="138"/>
    </location>
</feature>
<gene>
    <name evidence="3" type="ORF">ZEAMMB73_Zm00001d049486</name>
</gene>
<feature type="chain" id="PRO_5010835666" evidence="2">
    <location>
        <begin position="19"/>
        <end position="138"/>
    </location>
</feature>
<proteinExistence type="predicted"/>
<dbReference type="HOGENOM" id="CLU_2007228_0_0_1"/>
<reference evidence="3" key="1">
    <citation type="submission" date="2015-12" db="EMBL/GenBank/DDBJ databases">
        <title>Update maize B73 reference genome by single molecule sequencing technologies.</title>
        <authorList>
            <consortium name="Maize Genome Sequencing Project"/>
            <person name="Ware D."/>
        </authorList>
    </citation>
    <scope>NUCLEOTIDE SEQUENCE</scope>
    <source>
        <tissue evidence="3">Seedling</tissue>
    </source>
</reference>
<evidence type="ECO:0000256" key="2">
    <source>
        <dbReference type="SAM" id="SignalP"/>
    </source>
</evidence>
<dbReference type="InParanoid" id="K7TWT0"/>
<keyword evidence="2" id="KW-0732">Signal</keyword>
<dbReference type="PaxDb" id="4577-AC204710.4_FGP003"/>
<dbReference type="EMBL" id="CM000780">
    <property type="protein sequence ID" value="AQK50654.1"/>
    <property type="molecule type" value="Genomic_DNA"/>
</dbReference>
<feature type="compositionally biased region" description="Basic and acidic residues" evidence="1">
    <location>
        <begin position="87"/>
        <end position="99"/>
    </location>
</feature>
<name>K7TWT0_MAIZE</name>
<protein>
    <submittedName>
        <fullName evidence="3">Uncharacterized protein</fullName>
    </submittedName>
</protein>
<dbReference type="AlphaFoldDB" id="K7TWT0"/>